<dbReference type="Proteomes" id="UP000268469">
    <property type="component" value="Unassembled WGS sequence"/>
</dbReference>
<dbReference type="PANTHER" id="PTHR13847:SF287">
    <property type="entry name" value="FAD-DEPENDENT OXIDOREDUCTASE DOMAIN-CONTAINING PROTEIN 1"/>
    <property type="match status" value="1"/>
</dbReference>
<reference evidence="3 4" key="1">
    <citation type="submission" date="2018-06" db="EMBL/GenBank/DDBJ databases">
        <title>Extensive metabolic versatility and redundancy in microbially diverse, dynamic hydrothermal sediments.</title>
        <authorList>
            <person name="Dombrowski N."/>
            <person name="Teske A."/>
            <person name="Baker B.J."/>
        </authorList>
    </citation>
    <scope>NUCLEOTIDE SEQUENCE [LARGE SCALE GENOMIC DNA]</scope>
    <source>
        <strain evidence="3">B36_G15</strain>
    </source>
</reference>
<feature type="domain" description="FAD dependent oxidoreductase" evidence="2">
    <location>
        <begin position="6"/>
        <end position="348"/>
    </location>
</feature>
<protein>
    <recommendedName>
        <fullName evidence="2">FAD dependent oxidoreductase domain-containing protein</fullName>
    </recommendedName>
</protein>
<organism evidence="3 4">
    <name type="scientific">candidate division WOR-3 bacterium</name>
    <dbReference type="NCBI Taxonomy" id="2052148"/>
    <lineage>
        <taxon>Bacteria</taxon>
        <taxon>Bacteria division WOR-3</taxon>
    </lineage>
</organism>
<dbReference type="GO" id="GO:0016491">
    <property type="term" value="F:oxidoreductase activity"/>
    <property type="evidence" value="ECO:0007669"/>
    <property type="project" value="UniProtKB-KW"/>
</dbReference>
<evidence type="ECO:0000256" key="1">
    <source>
        <dbReference type="ARBA" id="ARBA00023002"/>
    </source>
</evidence>
<dbReference type="SUPFAM" id="SSF54373">
    <property type="entry name" value="FAD-linked reductases, C-terminal domain"/>
    <property type="match status" value="1"/>
</dbReference>
<evidence type="ECO:0000313" key="3">
    <source>
        <dbReference type="EMBL" id="RKX69571.1"/>
    </source>
</evidence>
<evidence type="ECO:0000313" key="4">
    <source>
        <dbReference type="Proteomes" id="UP000268469"/>
    </source>
</evidence>
<sequence length="374" mass="41057">MARPFDVVIIGGGIIGTATGYYLARKGLKVAVLEKGFLTSGSTGRCIGGIRQQFTTRSSILIAMESVRIFKTLGEEFGFDIEWHQGGYLFLAHSEEKERAYKRAIEVQRKFGLEVNYITGEEAREIVPGLNTDGLLGAAYCPHDGQANPFLVVDGYARGIKQRGGSIFTFTPVTAIHKARHFRIQTGKGDFEAPVVVNAAGPWVAEIGAMVGVEIPAQPERHEALITERRSLFMEPMIVDYRPDGCYFQQLHSTGQLIGCYTPDPKVPGRDVSSTSEFLREMGRRMVRILPKLGEIRVLRQWAGSYTMSPDGSPIVGESGVEGFYIAGAMSGHGFMFGPGIGRCLAELIVGNESPIDLSEFRPDREFVRAEALK</sequence>
<comment type="caution">
    <text evidence="3">The sequence shown here is derived from an EMBL/GenBank/DDBJ whole genome shotgun (WGS) entry which is preliminary data.</text>
</comment>
<keyword evidence="1" id="KW-0560">Oxidoreductase</keyword>
<dbReference type="EMBL" id="QNBE01000077">
    <property type="protein sequence ID" value="RKX69571.1"/>
    <property type="molecule type" value="Genomic_DNA"/>
</dbReference>
<dbReference type="Gene3D" id="3.30.9.10">
    <property type="entry name" value="D-Amino Acid Oxidase, subunit A, domain 2"/>
    <property type="match status" value="1"/>
</dbReference>
<dbReference type="PANTHER" id="PTHR13847">
    <property type="entry name" value="SARCOSINE DEHYDROGENASE-RELATED"/>
    <property type="match status" value="1"/>
</dbReference>
<proteinExistence type="predicted"/>
<dbReference type="SUPFAM" id="SSF51905">
    <property type="entry name" value="FAD/NAD(P)-binding domain"/>
    <property type="match status" value="1"/>
</dbReference>
<evidence type="ECO:0000259" key="2">
    <source>
        <dbReference type="Pfam" id="PF01266"/>
    </source>
</evidence>
<dbReference type="AlphaFoldDB" id="A0A660SHS5"/>
<dbReference type="Gene3D" id="3.50.50.60">
    <property type="entry name" value="FAD/NAD(P)-binding domain"/>
    <property type="match status" value="1"/>
</dbReference>
<dbReference type="GO" id="GO:0005737">
    <property type="term" value="C:cytoplasm"/>
    <property type="evidence" value="ECO:0007669"/>
    <property type="project" value="TreeGrafter"/>
</dbReference>
<dbReference type="InterPro" id="IPR006076">
    <property type="entry name" value="FAD-dep_OxRdtase"/>
</dbReference>
<dbReference type="InterPro" id="IPR036188">
    <property type="entry name" value="FAD/NAD-bd_sf"/>
</dbReference>
<name>A0A660SHS5_UNCW3</name>
<accession>A0A660SHS5</accession>
<dbReference type="Pfam" id="PF01266">
    <property type="entry name" value="DAO"/>
    <property type="match status" value="1"/>
</dbReference>
<gene>
    <name evidence="3" type="ORF">DRP53_07790</name>
</gene>